<dbReference type="Proteomes" id="UP001596190">
    <property type="component" value="Unassembled WGS sequence"/>
</dbReference>
<proteinExistence type="predicted"/>
<dbReference type="InterPro" id="IPR000182">
    <property type="entry name" value="GNAT_dom"/>
</dbReference>
<evidence type="ECO:0000313" key="3">
    <source>
        <dbReference type="Proteomes" id="UP001596190"/>
    </source>
</evidence>
<dbReference type="PROSITE" id="PS51186">
    <property type="entry name" value="GNAT"/>
    <property type="match status" value="1"/>
</dbReference>
<evidence type="ECO:0000259" key="1">
    <source>
        <dbReference type="PROSITE" id="PS51186"/>
    </source>
</evidence>
<dbReference type="GO" id="GO:0016746">
    <property type="term" value="F:acyltransferase activity"/>
    <property type="evidence" value="ECO:0007669"/>
    <property type="project" value="UniProtKB-KW"/>
</dbReference>
<feature type="domain" description="N-acetyltransferase" evidence="1">
    <location>
        <begin position="1"/>
        <end position="142"/>
    </location>
</feature>
<dbReference type="Gene3D" id="3.40.630.30">
    <property type="match status" value="1"/>
</dbReference>
<keyword evidence="2" id="KW-0012">Acyltransferase</keyword>
<dbReference type="InterPro" id="IPR053144">
    <property type="entry name" value="Acetyltransferase_Butenolide"/>
</dbReference>
<name>A0ABW1TAH9_9LACO</name>
<dbReference type="EMBL" id="JBHSSA010000074">
    <property type="protein sequence ID" value="MFC6254683.1"/>
    <property type="molecule type" value="Genomic_DNA"/>
</dbReference>
<keyword evidence="2" id="KW-0808">Transferase</keyword>
<protein>
    <submittedName>
        <fullName evidence="2">GNAT family N-acetyltransferase</fullName>
        <ecNumber evidence="2">2.3.1.-</ecNumber>
    </submittedName>
</protein>
<dbReference type="SUPFAM" id="SSF55729">
    <property type="entry name" value="Acyl-CoA N-acyltransferases (Nat)"/>
    <property type="match status" value="1"/>
</dbReference>
<dbReference type="CDD" id="cd04301">
    <property type="entry name" value="NAT_SF"/>
    <property type="match status" value="1"/>
</dbReference>
<keyword evidence="3" id="KW-1185">Reference proteome</keyword>
<evidence type="ECO:0000313" key="2">
    <source>
        <dbReference type="EMBL" id="MFC6254683.1"/>
    </source>
</evidence>
<dbReference type="Pfam" id="PF00583">
    <property type="entry name" value="Acetyltransf_1"/>
    <property type="match status" value="1"/>
</dbReference>
<dbReference type="EC" id="2.3.1.-" evidence="2"/>
<dbReference type="PANTHER" id="PTHR43233">
    <property type="entry name" value="FAMILY N-ACETYLTRANSFERASE, PUTATIVE (AFU_ORTHOLOGUE AFUA_6G03350)-RELATED"/>
    <property type="match status" value="1"/>
</dbReference>
<reference evidence="3" key="1">
    <citation type="journal article" date="2019" name="Int. J. Syst. Evol. Microbiol.">
        <title>The Global Catalogue of Microorganisms (GCM) 10K type strain sequencing project: providing services to taxonomists for standard genome sequencing and annotation.</title>
        <authorList>
            <consortium name="The Broad Institute Genomics Platform"/>
            <consortium name="The Broad Institute Genome Sequencing Center for Infectious Disease"/>
            <person name="Wu L."/>
            <person name="Ma J."/>
        </authorList>
    </citation>
    <scope>NUCLEOTIDE SEQUENCE [LARGE SCALE GENOMIC DNA]</scope>
    <source>
        <strain evidence="3">CCM 8950</strain>
    </source>
</reference>
<gene>
    <name evidence="2" type="ORF">ACFP1H_08810</name>
</gene>
<dbReference type="PANTHER" id="PTHR43233:SF1">
    <property type="entry name" value="FAMILY N-ACETYLTRANSFERASE, PUTATIVE (AFU_ORTHOLOGUE AFUA_6G03350)-RELATED"/>
    <property type="match status" value="1"/>
</dbReference>
<organism evidence="2 3">
    <name type="scientific">Secundilactobacillus hailunensis</name>
    <dbReference type="NCBI Taxonomy" id="2559923"/>
    <lineage>
        <taxon>Bacteria</taxon>
        <taxon>Bacillati</taxon>
        <taxon>Bacillota</taxon>
        <taxon>Bacilli</taxon>
        <taxon>Lactobacillales</taxon>
        <taxon>Lactobacillaceae</taxon>
        <taxon>Secundilactobacillus</taxon>
    </lineage>
</organism>
<dbReference type="RefSeq" id="WP_171001299.1">
    <property type="nucleotide sequence ID" value="NZ_BJDO01000103.1"/>
</dbReference>
<accession>A0ABW1TAH9</accession>
<dbReference type="InterPro" id="IPR016181">
    <property type="entry name" value="Acyl_CoA_acyltransferase"/>
</dbReference>
<comment type="caution">
    <text evidence="2">The sequence shown here is derived from an EMBL/GenBank/DDBJ whole genome shotgun (WGS) entry which is preliminary data.</text>
</comment>
<sequence>MNAEDYQVNEVLPTPAEFCELRKAAGLTPRRLESATIGLQNSIMGVSIRKNNQLVGMARLIGDGATFFEIVDVAVLPAEQHQGLGTKLMQHIQAYLQTHVPTDATVTLIADVPADRLYEKFDFQPTMPESIGMVWRGEKKKL</sequence>